<feature type="domain" description="MaoC-like" evidence="1">
    <location>
        <begin position="16"/>
        <end position="128"/>
    </location>
</feature>
<accession>A0A9X0HM92</accession>
<dbReference type="Proteomes" id="UP000054223">
    <property type="component" value="Unassembled WGS sequence"/>
</dbReference>
<name>A0A9X0HM92_SOLP1</name>
<dbReference type="Pfam" id="PF01575">
    <property type="entry name" value="MaoC_dehydratas"/>
    <property type="match status" value="1"/>
</dbReference>
<dbReference type="AlphaFoldDB" id="A0A9X0HM92"/>
<reference evidence="2 3" key="1">
    <citation type="submission" date="2015-11" db="EMBL/GenBank/DDBJ databases">
        <title>Solirubrum puertoriconensis gen. nov. an environmental bacteria isolated in Puerto Rico.</title>
        <authorList>
            <person name="Cuebas-Irizarry M.F."/>
            <person name="Montalvo-Rodriguez R."/>
        </authorList>
    </citation>
    <scope>NUCLEOTIDE SEQUENCE [LARGE SCALE GENOMIC DNA]</scope>
    <source>
        <strain evidence="2 3">MC1A</strain>
    </source>
</reference>
<evidence type="ECO:0000313" key="2">
    <source>
        <dbReference type="EMBL" id="KUG08608.1"/>
    </source>
</evidence>
<proteinExistence type="predicted"/>
<gene>
    <name evidence="2" type="ORF">ASU33_10685</name>
</gene>
<dbReference type="OrthoDB" id="9801735at2"/>
<dbReference type="CDD" id="cd03450">
    <property type="entry name" value="NodN"/>
    <property type="match status" value="1"/>
</dbReference>
<evidence type="ECO:0000259" key="1">
    <source>
        <dbReference type="Pfam" id="PF01575"/>
    </source>
</evidence>
<sequence>MSQLTISSLADLEQYEGQMLGTSEYHTISQEQINSFAAATLDFQWIHTDAERAQRESPFKATIAHGYLTVALLPYLWQQIVRIENLKMQVNYEIESLRFNQPVAVNSEVRLLAKLLSVKNLRGIAKASIEVILEVKDSKKPAYTGIVTFLYHFND</sequence>
<evidence type="ECO:0000313" key="3">
    <source>
        <dbReference type="Proteomes" id="UP000054223"/>
    </source>
</evidence>
<organism evidence="2 3">
    <name type="scientific">Solirubrum puertoriconensis</name>
    <dbReference type="NCBI Taxonomy" id="1751427"/>
    <lineage>
        <taxon>Bacteria</taxon>
        <taxon>Pseudomonadati</taxon>
        <taxon>Bacteroidota</taxon>
        <taxon>Cytophagia</taxon>
        <taxon>Cytophagales</taxon>
    </lineage>
</organism>
<dbReference type="RefSeq" id="WP_059070243.1">
    <property type="nucleotide sequence ID" value="NZ_LNAL01000006.1"/>
</dbReference>
<dbReference type="PANTHER" id="PTHR42993">
    <property type="entry name" value="MAOC-LIKE DEHYDRATASE DOMAIN-CONTAINING PROTEIN"/>
    <property type="match status" value="1"/>
</dbReference>
<protein>
    <submittedName>
        <fullName evidence="2">Acyl dehydratase</fullName>
    </submittedName>
</protein>
<dbReference type="InterPro" id="IPR039375">
    <property type="entry name" value="NodN-like"/>
</dbReference>
<dbReference type="PANTHER" id="PTHR42993:SF1">
    <property type="entry name" value="MAOC-LIKE DEHYDRATASE DOMAIN-CONTAINING PROTEIN"/>
    <property type="match status" value="1"/>
</dbReference>
<keyword evidence="3" id="KW-1185">Reference proteome</keyword>
<dbReference type="SUPFAM" id="SSF54637">
    <property type="entry name" value="Thioesterase/thiol ester dehydrase-isomerase"/>
    <property type="match status" value="1"/>
</dbReference>
<dbReference type="Gene3D" id="3.10.129.10">
    <property type="entry name" value="Hotdog Thioesterase"/>
    <property type="match status" value="1"/>
</dbReference>
<dbReference type="InterPro" id="IPR029069">
    <property type="entry name" value="HotDog_dom_sf"/>
</dbReference>
<comment type="caution">
    <text evidence="2">The sequence shown here is derived from an EMBL/GenBank/DDBJ whole genome shotgun (WGS) entry which is preliminary data.</text>
</comment>
<dbReference type="InterPro" id="IPR002539">
    <property type="entry name" value="MaoC-like_dom"/>
</dbReference>
<dbReference type="EMBL" id="LNAL01000006">
    <property type="protein sequence ID" value="KUG08608.1"/>
    <property type="molecule type" value="Genomic_DNA"/>
</dbReference>